<dbReference type="KEGG" id="bsu:BSU26050"/>
<dbReference type="SMR" id="A0A6M4JLA8"/>
<protein>
    <submittedName>
        <fullName evidence="2">Type I toxin-antitoxin system toxin TxpA</fullName>
    </submittedName>
</protein>
<dbReference type="GeneID" id="8303122"/>
<keyword evidence="1" id="KW-0472">Membrane</keyword>
<evidence type="ECO:0000256" key="1">
    <source>
        <dbReference type="SAM" id="Phobius"/>
    </source>
</evidence>
<keyword evidence="1" id="KW-1133">Transmembrane helix</keyword>
<proteinExistence type="predicted"/>
<sequence length="59" mass="6739">MSTYESLMVMIGFANLIGGIMTWVISLLTLLFMLRKKDTHPIYITVKEKCLHEDPPIKG</sequence>
<dbReference type="RefSeq" id="NP_390482.1">
    <property type="nucleotide sequence ID" value="NC_000964.3"/>
</dbReference>
<evidence type="ECO:0000313" key="2">
    <source>
        <dbReference type="EMBL" id="QJP89324.1"/>
    </source>
</evidence>
<organism evidence="2">
    <name type="scientific">Bacillus subtilis (strain 168)</name>
    <dbReference type="NCBI Taxonomy" id="224308"/>
    <lineage>
        <taxon>Bacteria</taxon>
        <taxon>Bacillati</taxon>
        <taxon>Bacillota</taxon>
        <taxon>Bacilli</taxon>
        <taxon>Bacillales</taxon>
        <taxon>Bacillaceae</taxon>
        <taxon>Bacillus</taxon>
    </lineage>
</organism>
<accession>A0A6M4JLA8</accession>
<keyword evidence="1" id="KW-0812">Transmembrane</keyword>
<dbReference type="EMBL" id="CP052842">
    <property type="protein sequence ID" value="QJP89324.1"/>
    <property type="molecule type" value="Genomic_DNA"/>
</dbReference>
<dbReference type="RefSeq" id="WP_004398662.1">
    <property type="nucleotide sequence ID" value="NC_000964.3"/>
</dbReference>
<dbReference type="OrthoDB" id="9865702at2"/>
<name>A0A6M4JLA8_BACSU</name>
<feature type="transmembrane region" description="Helical" evidence="1">
    <location>
        <begin position="6"/>
        <end position="34"/>
    </location>
</feature>
<gene>
    <name evidence="2" type="primary">txpA</name>
    <name evidence="2" type="ORF">HIR78_15345</name>
</gene>
<reference evidence="2" key="1">
    <citation type="submission" date="2020-04" db="EMBL/GenBank/DDBJ databases">
        <title>Phage recombination drives evolution of spore-forming Bacilli.</title>
        <authorList>
            <person name="Dragos A."/>
            <person name="Kovacs A.T."/>
        </authorList>
    </citation>
    <scope>NUCLEOTIDE SEQUENCE</scope>
    <source>
        <strain evidence="2">168</strain>
    </source>
</reference>
<dbReference type="AlphaFoldDB" id="A0A6M4JLA8"/>